<dbReference type="InterPro" id="IPR024364">
    <property type="entry name" value="Baseplate_phage_T4-like"/>
</dbReference>
<feature type="compositionally biased region" description="Basic and acidic residues" evidence="1">
    <location>
        <begin position="57"/>
        <end position="70"/>
    </location>
</feature>
<dbReference type="AlphaFoldDB" id="A0A382KM06"/>
<proteinExistence type="predicted"/>
<sequence>MPEDANVILNEFYDINESKEQVEQFIEKYKDNPEADPVIKIANQALDNFSTTPTKQVKKEEPKEQPVETRKHNIRHTVLETTSSNPLMQYHRPPGVYVVLPSKGNFYTKKPLLSSLDEVLVRPMTAKDELLFKSPDILMNGESLIEVVKSCVPGIEDPNEIPGPDFSVLMLAIRLATYGKDFPYTGGCPDCATATEFSVDIEFLLDTQITFLEREYKASIDELTVYVKPYDLRCQIQSALATFEQQAITNNILVDTETTDADKQVELGKSLRKITEITYELILRSIIKIDTPQESIEDKQLIAEWLHDVGKNTFEKISSEVLKVTEAGFKSSVDFNCKDCAKVNSIPVIFDPTVFFG</sequence>
<evidence type="ECO:0000313" key="2">
    <source>
        <dbReference type="EMBL" id="SVC23721.1"/>
    </source>
</evidence>
<organism evidence="2">
    <name type="scientific">marine metagenome</name>
    <dbReference type="NCBI Taxonomy" id="408172"/>
    <lineage>
        <taxon>unclassified sequences</taxon>
        <taxon>metagenomes</taxon>
        <taxon>ecological metagenomes</taxon>
    </lineage>
</organism>
<reference evidence="2" key="1">
    <citation type="submission" date="2018-05" db="EMBL/GenBank/DDBJ databases">
        <authorList>
            <person name="Lanie J.A."/>
            <person name="Ng W.-L."/>
            <person name="Kazmierczak K.M."/>
            <person name="Andrzejewski T.M."/>
            <person name="Davidsen T.M."/>
            <person name="Wayne K.J."/>
            <person name="Tettelin H."/>
            <person name="Glass J.I."/>
            <person name="Rusch D."/>
            <person name="Podicherti R."/>
            <person name="Tsui H.-C.T."/>
            <person name="Winkler M.E."/>
        </authorList>
    </citation>
    <scope>NUCLEOTIDE SEQUENCE</scope>
</reference>
<protein>
    <submittedName>
        <fullName evidence="2">Uncharacterized protein</fullName>
    </submittedName>
</protein>
<dbReference type="Pfam" id="PF12322">
    <property type="entry name" value="T4_baseplate"/>
    <property type="match status" value="1"/>
</dbReference>
<evidence type="ECO:0000256" key="1">
    <source>
        <dbReference type="SAM" id="MobiDB-lite"/>
    </source>
</evidence>
<gene>
    <name evidence="2" type="ORF">METZ01_LOCUS276575</name>
</gene>
<dbReference type="EMBL" id="UINC01080619">
    <property type="protein sequence ID" value="SVC23721.1"/>
    <property type="molecule type" value="Genomic_DNA"/>
</dbReference>
<feature type="region of interest" description="Disordered" evidence="1">
    <location>
        <begin position="50"/>
        <end position="70"/>
    </location>
</feature>
<name>A0A382KM06_9ZZZZ</name>
<accession>A0A382KM06</accession>